<dbReference type="EMBL" id="CP073767">
    <property type="protein sequence ID" value="UWZ51809.1"/>
    <property type="molecule type" value="Genomic_DNA"/>
</dbReference>
<dbReference type="KEGG" id="daur:Daura_34510"/>
<dbReference type="AlphaFoldDB" id="A0A9Q9I8N5"/>
<proteinExistence type="predicted"/>
<gene>
    <name evidence="2" type="ORF">Daura_34510</name>
</gene>
<name>A0A9Q9I8N5_9ACTN</name>
<evidence type="ECO:0000256" key="1">
    <source>
        <dbReference type="SAM" id="Phobius"/>
    </source>
</evidence>
<feature type="transmembrane region" description="Helical" evidence="1">
    <location>
        <begin position="36"/>
        <end position="53"/>
    </location>
</feature>
<feature type="transmembrane region" description="Helical" evidence="1">
    <location>
        <begin position="12"/>
        <end position="30"/>
    </location>
</feature>
<evidence type="ECO:0000313" key="2">
    <source>
        <dbReference type="EMBL" id="UWZ51809.1"/>
    </source>
</evidence>
<dbReference type="NCBIfam" id="TIGR01167">
    <property type="entry name" value="LPXTG_anchor"/>
    <property type="match status" value="1"/>
</dbReference>
<dbReference type="Proteomes" id="UP001058003">
    <property type="component" value="Chromosome"/>
</dbReference>
<accession>A0A9Q9I8N5</accession>
<evidence type="ECO:0000313" key="3">
    <source>
        <dbReference type="Proteomes" id="UP001058003"/>
    </source>
</evidence>
<organism evidence="2 3">
    <name type="scientific">Dactylosporangium aurantiacum</name>
    <dbReference type="NCBI Taxonomy" id="35754"/>
    <lineage>
        <taxon>Bacteria</taxon>
        <taxon>Bacillati</taxon>
        <taxon>Actinomycetota</taxon>
        <taxon>Actinomycetes</taxon>
        <taxon>Micromonosporales</taxon>
        <taxon>Micromonosporaceae</taxon>
        <taxon>Dactylosporangium</taxon>
    </lineage>
</organism>
<protein>
    <submittedName>
        <fullName evidence="2">LPXTG cell wall anchor domain-containing protein</fullName>
    </submittedName>
</protein>
<sequence length="61" mass="6740">MDAPARKRLQTVVVVVCVVVVAIAMIAGFGDDSDSEYVVVGAVMAFLGIWSWITDRRRKRD</sequence>
<keyword evidence="1" id="KW-0812">Transmembrane</keyword>
<keyword evidence="1" id="KW-0472">Membrane</keyword>
<keyword evidence="3" id="KW-1185">Reference proteome</keyword>
<keyword evidence="1" id="KW-1133">Transmembrane helix</keyword>
<reference evidence="2" key="1">
    <citation type="submission" date="2021-04" db="EMBL/GenBank/DDBJ databases">
        <title>Dactylosporangium aurantiacum NRRL B-8018 full assembly.</title>
        <authorList>
            <person name="Hartkoorn R.C."/>
            <person name="Beaudoing E."/>
            <person name="Hot D."/>
        </authorList>
    </citation>
    <scope>NUCLEOTIDE SEQUENCE</scope>
    <source>
        <strain evidence="2">NRRL B-8018</strain>
    </source>
</reference>
<dbReference type="RefSeq" id="WP_156090065.1">
    <property type="nucleotide sequence ID" value="NZ_CP073767.1"/>
</dbReference>